<evidence type="ECO:0000256" key="3">
    <source>
        <dbReference type="SAM" id="Phobius"/>
    </source>
</evidence>
<keyword evidence="3" id="KW-1133">Transmembrane helix</keyword>
<feature type="transmembrane region" description="Helical" evidence="3">
    <location>
        <begin position="238"/>
        <end position="258"/>
    </location>
</feature>
<evidence type="ECO:0000313" key="6">
    <source>
        <dbReference type="Proteomes" id="UP000283895"/>
    </source>
</evidence>
<feature type="transmembrane region" description="Helical" evidence="3">
    <location>
        <begin position="164"/>
        <end position="185"/>
    </location>
</feature>
<feature type="transmembrane region" description="Helical" evidence="3">
    <location>
        <begin position="330"/>
        <end position="355"/>
    </location>
</feature>
<keyword evidence="6" id="KW-1185">Reference proteome</keyword>
<dbReference type="EMBL" id="LKEA01000037">
    <property type="protein sequence ID" value="ROV95170.1"/>
    <property type="molecule type" value="Genomic_DNA"/>
</dbReference>
<evidence type="ECO:0000256" key="1">
    <source>
        <dbReference type="ARBA" id="ARBA00004141"/>
    </source>
</evidence>
<comment type="similarity">
    <text evidence="2">Belongs to the major facilitator superfamily. Monocarboxylate porter (TC 2.A.1.13) family.</text>
</comment>
<feature type="transmembrane region" description="Helical" evidence="3">
    <location>
        <begin position="394"/>
        <end position="414"/>
    </location>
</feature>
<dbReference type="Proteomes" id="UP000283895">
    <property type="component" value="Unassembled WGS sequence"/>
</dbReference>
<name>A0A423VVT6_9PEZI</name>
<dbReference type="InterPro" id="IPR050327">
    <property type="entry name" value="Proton-linked_MCT"/>
</dbReference>
<dbReference type="AlphaFoldDB" id="A0A423VVT6"/>
<dbReference type="GO" id="GO:0016020">
    <property type="term" value="C:membrane"/>
    <property type="evidence" value="ECO:0007669"/>
    <property type="project" value="UniProtKB-SubCell"/>
</dbReference>
<evidence type="ECO:0000256" key="2">
    <source>
        <dbReference type="ARBA" id="ARBA00006727"/>
    </source>
</evidence>
<feature type="transmembrane region" description="Helical" evidence="3">
    <location>
        <begin position="133"/>
        <end position="152"/>
    </location>
</feature>
<gene>
    <name evidence="5" type="ORF">VMCG_08552</name>
</gene>
<feature type="transmembrane region" description="Helical" evidence="3">
    <location>
        <begin position="36"/>
        <end position="59"/>
    </location>
</feature>
<sequence length="431" mass="46094">MAAARSDGDIISTLADDVQSTAVERSVKKYEDKEGFIAWLQVLGAFVLNLNTWGMMNAYGAFQTFYQLQLLRSHTSSDIAWIGSTQAFLLFLVSIIAGPLFDAGRLRSLLWVGSGLVVVGMFLVSITSQYWQVFLTQALMMGLGFGCLYLPAPAVVSQYFHKSTALAMGASSTGSAIGGVIYPIVFAQLQPRIGFAWTVRVLGFILLATSLVPALVMKSRAPPRLTRGLVDWTAFHDIPYLLLNLGLFFGFMGLYVIFYYIQLLALARTTVSSTLADYLLVIINGSSLVGRLVPGYYADRVGSINVQTAVALMGAILTLCLLAIRNTPGLVVFSILYGFAAGAFMGLPAAGVVSLSADKSKIGTRLGMTLAFVGFGVLVSNPIAGAILGEDQDWVGLIVWCGVLLVASSVSMMASRIVKVGPGWTKIICVG</sequence>
<dbReference type="GO" id="GO:0022857">
    <property type="term" value="F:transmembrane transporter activity"/>
    <property type="evidence" value="ECO:0007669"/>
    <property type="project" value="InterPro"/>
</dbReference>
<keyword evidence="3" id="KW-0812">Transmembrane</keyword>
<dbReference type="Gene3D" id="1.20.1250.20">
    <property type="entry name" value="MFS general substrate transporter like domains"/>
    <property type="match status" value="2"/>
</dbReference>
<reference evidence="5 6" key="1">
    <citation type="submission" date="2015-09" db="EMBL/GenBank/DDBJ databases">
        <title>Host preference determinants of Valsa canker pathogens revealed by comparative genomics.</title>
        <authorList>
            <person name="Yin Z."/>
            <person name="Huang L."/>
        </authorList>
    </citation>
    <scope>NUCLEOTIDE SEQUENCE [LARGE SCALE GENOMIC DNA]</scope>
    <source>
        <strain evidence="5 6">03-1</strain>
    </source>
</reference>
<dbReference type="InterPro" id="IPR020846">
    <property type="entry name" value="MFS_dom"/>
</dbReference>
<proteinExistence type="inferred from homology"/>
<feature type="transmembrane region" description="Helical" evidence="3">
    <location>
        <begin position="197"/>
        <end position="217"/>
    </location>
</feature>
<dbReference type="PANTHER" id="PTHR11360:SF234">
    <property type="entry name" value="MFS-TYPE TRANSPORTER DBAD-RELATED"/>
    <property type="match status" value="1"/>
</dbReference>
<feature type="domain" description="Major facilitator superfamily (MFS) profile" evidence="4">
    <location>
        <begin position="239"/>
        <end position="431"/>
    </location>
</feature>
<feature type="transmembrane region" description="Helical" evidence="3">
    <location>
        <begin position="108"/>
        <end position="127"/>
    </location>
</feature>
<comment type="caution">
    <text evidence="5">The sequence shown here is derived from an EMBL/GenBank/DDBJ whole genome shotgun (WGS) entry which is preliminary data.</text>
</comment>
<evidence type="ECO:0000259" key="4">
    <source>
        <dbReference type="PROSITE" id="PS50850"/>
    </source>
</evidence>
<feature type="transmembrane region" description="Helical" evidence="3">
    <location>
        <begin position="79"/>
        <end position="101"/>
    </location>
</feature>
<feature type="transmembrane region" description="Helical" evidence="3">
    <location>
        <begin position="304"/>
        <end position="324"/>
    </location>
</feature>
<dbReference type="PANTHER" id="PTHR11360">
    <property type="entry name" value="MONOCARBOXYLATE TRANSPORTER"/>
    <property type="match status" value="1"/>
</dbReference>
<dbReference type="InterPro" id="IPR011701">
    <property type="entry name" value="MFS"/>
</dbReference>
<dbReference type="OrthoDB" id="6509908at2759"/>
<dbReference type="Pfam" id="PF07690">
    <property type="entry name" value="MFS_1"/>
    <property type="match status" value="1"/>
</dbReference>
<dbReference type="SUPFAM" id="SSF103473">
    <property type="entry name" value="MFS general substrate transporter"/>
    <property type="match status" value="1"/>
</dbReference>
<protein>
    <recommendedName>
        <fullName evidence="4">Major facilitator superfamily (MFS) profile domain-containing protein</fullName>
    </recommendedName>
</protein>
<keyword evidence="3" id="KW-0472">Membrane</keyword>
<organism evidence="5 6">
    <name type="scientific">Cytospora schulzeri</name>
    <dbReference type="NCBI Taxonomy" id="448051"/>
    <lineage>
        <taxon>Eukaryota</taxon>
        <taxon>Fungi</taxon>
        <taxon>Dikarya</taxon>
        <taxon>Ascomycota</taxon>
        <taxon>Pezizomycotina</taxon>
        <taxon>Sordariomycetes</taxon>
        <taxon>Sordariomycetidae</taxon>
        <taxon>Diaporthales</taxon>
        <taxon>Cytosporaceae</taxon>
        <taxon>Cytospora</taxon>
    </lineage>
</organism>
<feature type="transmembrane region" description="Helical" evidence="3">
    <location>
        <begin position="367"/>
        <end position="388"/>
    </location>
</feature>
<dbReference type="InterPro" id="IPR036259">
    <property type="entry name" value="MFS_trans_sf"/>
</dbReference>
<evidence type="ECO:0000313" key="5">
    <source>
        <dbReference type="EMBL" id="ROV95170.1"/>
    </source>
</evidence>
<accession>A0A423VVT6</accession>
<comment type="subcellular location">
    <subcellularLocation>
        <location evidence="1">Membrane</location>
        <topology evidence="1">Multi-pass membrane protein</topology>
    </subcellularLocation>
</comment>
<dbReference type="PROSITE" id="PS50850">
    <property type="entry name" value="MFS"/>
    <property type="match status" value="1"/>
</dbReference>